<name>A0A2N9IEB5_FAGSY</name>
<dbReference type="PROSITE" id="PS00010">
    <property type="entry name" value="ASX_HYDROXYL"/>
    <property type="match status" value="1"/>
</dbReference>
<evidence type="ECO:0000256" key="2">
    <source>
        <dbReference type="ARBA" id="ARBA00022729"/>
    </source>
</evidence>
<dbReference type="InterPro" id="IPR000742">
    <property type="entry name" value="EGF"/>
</dbReference>
<dbReference type="PROSITE" id="PS01186">
    <property type="entry name" value="EGF_2"/>
    <property type="match status" value="1"/>
</dbReference>
<evidence type="ECO:0000256" key="3">
    <source>
        <dbReference type="ARBA" id="ARBA00022737"/>
    </source>
</evidence>
<comment type="caution">
    <text evidence="5">Lacks conserved residue(s) required for the propagation of feature annotation.</text>
</comment>
<evidence type="ECO:0000256" key="1">
    <source>
        <dbReference type="ARBA" id="ARBA00022536"/>
    </source>
</evidence>
<keyword evidence="1 5" id="KW-0245">EGF-like domain</keyword>
<reference evidence="7" key="1">
    <citation type="submission" date="2018-02" db="EMBL/GenBank/DDBJ databases">
        <authorList>
            <person name="Cohen D.B."/>
            <person name="Kent A.D."/>
        </authorList>
    </citation>
    <scope>NUCLEOTIDE SEQUENCE</scope>
</reference>
<dbReference type="AlphaFoldDB" id="A0A2N9IEB5"/>
<evidence type="ECO:0000256" key="5">
    <source>
        <dbReference type="PROSITE-ProRule" id="PRU00076"/>
    </source>
</evidence>
<keyword evidence="4" id="KW-1015">Disulfide bond</keyword>
<dbReference type="SMART" id="SM00179">
    <property type="entry name" value="EGF_CA"/>
    <property type="match status" value="1"/>
</dbReference>
<dbReference type="SMART" id="SM00181">
    <property type="entry name" value="EGF"/>
    <property type="match status" value="2"/>
</dbReference>
<evidence type="ECO:0000256" key="4">
    <source>
        <dbReference type="ARBA" id="ARBA00023157"/>
    </source>
</evidence>
<keyword evidence="3" id="KW-0677">Repeat</keyword>
<dbReference type="InterPro" id="IPR001881">
    <property type="entry name" value="EGF-like_Ca-bd_dom"/>
</dbReference>
<organism evidence="7">
    <name type="scientific">Fagus sylvatica</name>
    <name type="common">Beechnut</name>
    <dbReference type="NCBI Taxonomy" id="28930"/>
    <lineage>
        <taxon>Eukaryota</taxon>
        <taxon>Viridiplantae</taxon>
        <taxon>Streptophyta</taxon>
        <taxon>Embryophyta</taxon>
        <taxon>Tracheophyta</taxon>
        <taxon>Spermatophyta</taxon>
        <taxon>Magnoliopsida</taxon>
        <taxon>eudicotyledons</taxon>
        <taxon>Gunneridae</taxon>
        <taxon>Pentapetalae</taxon>
        <taxon>rosids</taxon>
        <taxon>fabids</taxon>
        <taxon>Fagales</taxon>
        <taxon>Fagaceae</taxon>
        <taxon>Fagus</taxon>
    </lineage>
</organism>
<feature type="domain" description="EGF-like" evidence="6">
    <location>
        <begin position="239"/>
        <end position="278"/>
    </location>
</feature>
<gene>
    <name evidence="7" type="ORF">FSB_LOCUS50690</name>
</gene>
<dbReference type="PROSITE" id="PS50026">
    <property type="entry name" value="EGF_3"/>
    <property type="match status" value="1"/>
</dbReference>
<dbReference type="Pfam" id="PF07645">
    <property type="entry name" value="EGF_CA"/>
    <property type="match status" value="1"/>
</dbReference>
<evidence type="ECO:0000259" key="6">
    <source>
        <dbReference type="PROSITE" id="PS50026"/>
    </source>
</evidence>
<dbReference type="FunFam" id="2.10.25.10:FF:000038">
    <property type="entry name" value="Fibrillin 2"/>
    <property type="match status" value="1"/>
</dbReference>
<dbReference type="Gene3D" id="2.90.20.10">
    <property type="entry name" value="Plasmodium vivax P25 domain"/>
    <property type="match status" value="1"/>
</dbReference>
<dbReference type="PROSITE" id="PS01187">
    <property type="entry name" value="EGF_CA"/>
    <property type="match status" value="1"/>
</dbReference>
<keyword evidence="2" id="KW-0732">Signal</keyword>
<dbReference type="InterPro" id="IPR018097">
    <property type="entry name" value="EGF_Ca-bd_CS"/>
</dbReference>
<dbReference type="InterPro" id="IPR049883">
    <property type="entry name" value="NOTCH1_EGF-like"/>
</dbReference>
<dbReference type="PANTHER" id="PTHR33491">
    <property type="entry name" value="OSJNBA0016N04.9 PROTEIN"/>
    <property type="match status" value="1"/>
</dbReference>
<protein>
    <recommendedName>
        <fullName evidence="6">EGF-like domain-containing protein</fullName>
    </recommendedName>
</protein>
<dbReference type="SUPFAM" id="SSF57196">
    <property type="entry name" value="EGF/Laminin"/>
    <property type="match status" value="1"/>
</dbReference>
<dbReference type="InterPro" id="IPR000152">
    <property type="entry name" value="EGF-type_Asp/Asn_hydroxyl_site"/>
</dbReference>
<sequence length="314" mass="34582">MGFHKMLVQVTWVWVEIPYPFGTTEDCYLKEGGSFRIDCTKDSAGQPQPTTGAFGVTNISIQGSVDIMMNNAIHDVDTFQRTKSSTFSENWNNKSGTPLENNTQPFNSGPPVSQFLNTQNKFVAVGCDTYAYLKAYSFENHRNVSEFNPCSFAFIIREDKFNFSSYYLSSLKNNATLPMVLDWAIGSDKCEYAQKNKSNYVCGVNTICDDPQNGSGTGYRCNCTEGYHGNPYLKDGCQDIDECKGPNKCTDKQTCVNDPGSYHCSCIGGYHLDGEACVRDQPPGQSSLGINLAVGKSIYCISPSAPLSFLFVTA</sequence>
<accession>A0A2N9IEB5</accession>
<evidence type="ECO:0000313" key="7">
    <source>
        <dbReference type="EMBL" id="SPD22808.1"/>
    </source>
</evidence>
<dbReference type="CDD" id="cd00054">
    <property type="entry name" value="EGF_CA"/>
    <property type="match status" value="1"/>
</dbReference>
<proteinExistence type="predicted"/>
<dbReference type="EMBL" id="OIVN01005519">
    <property type="protein sequence ID" value="SPD22808.1"/>
    <property type="molecule type" value="Genomic_DNA"/>
</dbReference>
<dbReference type="GO" id="GO:0005509">
    <property type="term" value="F:calcium ion binding"/>
    <property type="evidence" value="ECO:0007669"/>
    <property type="project" value="InterPro"/>
</dbReference>